<accession>A0A2W5N1F5</accession>
<proteinExistence type="predicted"/>
<dbReference type="AlphaFoldDB" id="A0A2W5N1F5"/>
<feature type="transmembrane region" description="Helical" evidence="1">
    <location>
        <begin position="6"/>
        <end position="27"/>
    </location>
</feature>
<dbReference type="Pfam" id="PF13671">
    <property type="entry name" value="AAA_33"/>
    <property type="match status" value="1"/>
</dbReference>
<keyword evidence="1" id="KW-0472">Membrane</keyword>
<name>A0A2W5N1F5_9GAMM</name>
<keyword evidence="1" id="KW-0812">Transmembrane</keyword>
<organism evidence="2 3">
    <name type="scientific">Rhodanobacter denitrificans</name>
    <dbReference type="NCBI Taxonomy" id="666685"/>
    <lineage>
        <taxon>Bacteria</taxon>
        <taxon>Pseudomonadati</taxon>
        <taxon>Pseudomonadota</taxon>
        <taxon>Gammaproteobacteria</taxon>
        <taxon>Lysobacterales</taxon>
        <taxon>Rhodanobacteraceae</taxon>
        <taxon>Rhodanobacter</taxon>
    </lineage>
</organism>
<reference evidence="2 3" key="1">
    <citation type="submission" date="2017-08" db="EMBL/GenBank/DDBJ databases">
        <title>Infants hospitalized years apart are colonized by the same room-sourced microbial strains.</title>
        <authorList>
            <person name="Brooks B."/>
            <person name="Olm M.R."/>
            <person name="Firek B.A."/>
            <person name="Baker R."/>
            <person name="Thomas B.C."/>
            <person name="Morowitz M.J."/>
            <person name="Banfield J.F."/>
        </authorList>
    </citation>
    <scope>NUCLEOTIDE SEQUENCE [LARGE SCALE GENOMIC DNA]</scope>
    <source>
        <strain evidence="2">S2_005_003_R2_42</strain>
    </source>
</reference>
<protein>
    <submittedName>
        <fullName evidence="2">Uncharacterized protein</fullName>
    </submittedName>
</protein>
<keyword evidence="1" id="KW-1133">Transmembrane helix</keyword>
<gene>
    <name evidence="2" type="ORF">DI564_01225</name>
</gene>
<sequence>MDTPTAVPAVPTAAAAVTPVVVALIGLPGAGKSTIARALEDHLRLRRICRDAIRAAMFPRCSYSFLEKRAAFRGVVQALEINCMLGVSSVLDGMTFSARADYDRIVEAVQPFGFAMVPLWVDCSPERARERVQRDLAANRHRAADRTPDLVDEVRHRAQPPPPDALRIDAEQPASAMCREAVRLVAARLQGEAA</sequence>
<comment type="caution">
    <text evidence="2">The sequence shown here is derived from an EMBL/GenBank/DDBJ whole genome shotgun (WGS) entry which is preliminary data.</text>
</comment>
<dbReference type="Gene3D" id="3.40.50.300">
    <property type="entry name" value="P-loop containing nucleotide triphosphate hydrolases"/>
    <property type="match status" value="1"/>
</dbReference>
<dbReference type="Proteomes" id="UP000249046">
    <property type="component" value="Unassembled WGS sequence"/>
</dbReference>
<dbReference type="SUPFAM" id="SSF52540">
    <property type="entry name" value="P-loop containing nucleoside triphosphate hydrolases"/>
    <property type="match status" value="1"/>
</dbReference>
<evidence type="ECO:0000313" key="3">
    <source>
        <dbReference type="Proteomes" id="UP000249046"/>
    </source>
</evidence>
<dbReference type="EMBL" id="QFPO01000001">
    <property type="protein sequence ID" value="PZQ19890.1"/>
    <property type="molecule type" value="Genomic_DNA"/>
</dbReference>
<evidence type="ECO:0000313" key="2">
    <source>
        <dbReference type="EMBL" id="PZQ19890.1"/>
    </source>
</evidence>
<dbReference type="InterPro" id="IPR027417">
    <property type="entry name" value="P-loop_NTPase"/>
</dbReference>
<evidence type="ECO:0000256" key="1">
    <source>
        <dbReference type="SAM" id="Phobius"/>
    </source>
</evidence>